<evidence type="ECO:0000259" key="3">
    <source>
        <dbReference type="Pfam" id="PF08240"/>
    </source>
</evidence>
<dbReference type="PANTHER" id="PTHR43401:SF3">
    <property type="entry name" value="L-GALACTONATE-5-DEHYDROGENASE"/>
    <property type="match status" value="1"/>
</dbReference>
<reference evidence="4 5" key="1">
    <citation type="submission" date="2021-04" db="EMBL/GenBank/DDBJ databases">
        <title>Draft genome sequence of Paenibacillus cisolokensis, LC2-13A.</title>
        <authorList>
            <person name="Uke A."/>
            <person name="Chhe C."/>
            <person name="Baramee S."/>
            <person name="Kosugi A."/>
        </authorList>
    </citation>
    <scope>NUCLEOTIDE SEQUENCE [LARGE SCALE GENOMIC DNA]</scope>
    <source>
        <strain evidence="4 5">LC2-13A</strain>
    </source>
</reference>
<dbReference type="CDD" id="cd08261">
    <property type="entry name" value="Zn_ADH7"/>
    <property type="match status" value="1"/>
</dbReference>
<dbReference type="InterPro" id="IPR011032">
    <property type="entry name" value="GroES-like_sf"/>
</dbReference>
<dbReference type="Gene3D" id="3.90.180.10">
    <property type="entry name" value="Medium-chain alcohol dehydrogenases, catalytic domain"/>
    <property type="match status" value="1"/>
</dbReference>
<evidence type="ECO:0000259" key="2">
    <source>
        <dbReference type="Pfam" id="PF00107"/>
    </source>
</evidence>
<dbReference type="InterPro" id="IPR013154">
    <property type="entry name" value="ADH-like_N"/>
</dbReference>
<feature type="domain" description="Alcohol dehydrogenase-like C-terminal" evidence="2">
    <location>
        <begin position="170"/>
        <end position="296"/>
    </location>
</feature>
<organism evidence="4 5">
    <name type="scientific">Paenibacillus cisolokensis</name>
    <dbReference type="NCBI Taxonomy" id="1658519"/>
    <lineage>
        <taxon>Bacteria</taxon>
        <taxon>Bacillati</taxon>
        <taxon>Bacillota</taxon>
        <taxon>Bacilli</taxon>
        <taxon>Bacillales</taxon>
        <taxon>Paenibacillaceae</taxon>
        <taxon>Paenibacillus</taxon>
    </lineage>
</organism>
<dbReference type="Gene3D" id="3.40.50.720">
    <property type="entry name" value="NAD(P)-binding Rossmann-like Domain"/>
    <property type="match status" value="1"/>
</dbReference>
<dbReference type="SUPFAM" id="SSF50129">
    <property type="entry name" value="GroES-like"/>
    <property type="match status" value="1"/>
</dbReference>
<dbReference type="InterPro" id="IPR036291">
    <property type="entry name" value="NAD(P)-bd_dom_sf"/>
</dbReference>
<name>A0ABQ4N6Y7_9BACL</name>
<proteinExistence type="predicted"/>
<dbReference type="InterPro" id="IPR050129">
    <property type="entry name" value="Zn_alcohol_dh"/>
</dbReference>
<evidence type="ECO:0000256" key="1">
    <source>
        <dbReference type="ARBA" id="ARBA00023002"/>
    </source>
</evidence>
<evidence type="ECO:0000313" key="4">
    <source>
        <dbReference type="EMBL" id="GIQ63998.1"/>
    </source>
</evidence>
<evidence type="ECO:0000313" key="5">
    <source>
        <dbReference type="Proteomes" id="UP000680304"/>
    </source>
</evidence>
<dbReference type="RefSeq" id="WP_213528943.1">
    <property type="nucleotide sequence ID" value="NZ_BOVJ01000076.1"/>
</dbReference>
<accession>A0ABQ4N6Y7</accession>
<sequence>MKTIVCVEPGRFEMREQDERAPGPGEALVRIRRVGICGTDYHAFRGNQPFFEYPRILGHELSGVVEALGEGTAGVAVGDRVAVVPYLECGVCIACRQGKPNCCTSLRVLGVHTDGGMRERLNVPADHLLAVNDLTLDQAATLEPLAIGAHAVRRSGLTAGETALVIGGGPIGLGVMAFAKAEGANVIAMEVSDERLALCAGWAKADYLVHAKREPADRIAELTGGDYPTVVFDATGNAQSMADAFRYVAHGGRLVYVGLVKSDIAFHDPEFHKRELTLMGSRNATKEDFARVMEAVRRGRIDAAGYITHRAPFADMIGEFERWLRPESKVVKAIVELQ</sequence>
<dbReference type="Pfam" id="PF00107">
    <property type="entry name" value="ADH_zinc_N"/>
    <property type="match status" value="1"/>
</dbReference>
<dbReference type="SUPFAM" id="SSF51735">
    <property type="entry name" value="NAD(P)-binding Rossmann-fold domains"/>
    <property type="match status" value="1"/>
</dbReference>
<dbReference type="EMBL" id="BOVJ01000076">
    <property type="protein sequence ID" value="GIQ63998.1"/>
    <property type="molecule type" value="Genomic_DNA"/>
</dbReference>
<dbReference type="Proteomes" id="UP000680304">
    <property type="component" value="Unassembled WGS sequence"/>
</dbReference>
<feature type="domain" description="Alcohol dehydrogenase-like N-terminal" evidence="3">
    <location>
        <begin position="23"/>
        <end position="132"/>
    </location>
</feature>
<protein>
    <submittedName>
        <fullName evidence="4">Dehydrogenase</fullName>
    </submittedName>
</protein>
<keyword evidence="1" id="KW-0560">Oxidoreductase</keyword>
<comment type="caution">
    <text evidence="4">The sequence shown here is derived from an EMBL/GenBank/DDBJ whole genome shotgun (WGS) entry which is preliminary data.</text>
</comment>
<dbReference type="Pfam" id="PF08240">
    <property type="entry name" value="ADH_N"/>
    <property type="match status" value="1"/>
</dbReference>
<dbReference type="InterPro" id="IPR013149">
    <property type="entry name" value="ADH-like_C"/>
</dbReference>
<gene>
    <name evidence="4" type="ORF">PACILC2_25660</name>
</gene>
<dbReference type="PANTHER" id="PTHR43401">
    <property type="entry name" value="L-THREONINE 3-DEHYDROGENASE"/>
    <property type="match status" value="1"/>
</dbReference>
<keyword evidence="5" id="KW-1185">Reference proteome</keyword>